<keyword evidence="1" id="KW-0812">Transmembrane</keyword>
<feature type="transmembrane region" description="Helical" evidence="1">
    <location>
        <begin position="41"/>
        <end position="60"/>
    </location>
</feature>
<organism evidence="2 3">
    <name type="scientific">Nocardiopsis sediminis</name>
    <dbReference type="NCBI Taxonomy" id="1778267"/>
    <lineage>
        <taxon>Bacteria</taxon>
        <taxon>Bacillati</taxon>
        <taxon>Actinomycetota</taxon>
        <taxon>Actinomycetes</taxon>
        <taxon>Streptosporangiales</taxon>
        <taxon>Nocardiopsidaceae</taxon>
        <taxon>Nocardiopsis</taxon>
    </lineage>
</organism>
<protein>
    <submittedName>
        <fullName evidence="2">DUF2784 domain-containing protein</fullName>
    </submittedName>
</protein>
<keyword evidence="3" id="KW-1185">Reference proteome</keyword>
<reference evidence="3" key="1">
    <citation type="journal article" date="2019" name="Int. J. Syst. Evol. Microbiol.">
        <title>The Global Catalogue of Microorganisms (GCM) 10K type strain sequencing project: providing services to taxonomists for standard genome sequencing and annotation.</title>
        <authorList>
            <consortium name="The Broad Institute Genomics Platform"/>
            <consortium name="The Broad Institute Genome Sequencing Center for Infectious Disease"/>
            <person name="Wu L."/>
            <person name="Ma J."/>
        </authorList>
    </citation>
    <scope>NUCLEOTIDE SEQUENCE [LARGE SCALE GENOMIC DNA]</scope>
    <source>
        <strain evidence="3">TBRC 1826</strain>
    </source>
</reference>
<evidence type="ECO:0000313" key="3">
    <source>
        <dbReference type="Proteomes" id="UP001595847"/>
    </source>
</evidence>
<dbReference type="InterPro" id="IPR021218">
    <property type="entry name" value="DUF2784"/>
</dbReference>
<gene>
    <name evidence="2" type="ORF">ACFOVU_21785</name>
</gene>
<feature type="transmembrane region" description="Helical" evidence="1">
    <location>
        <begin position="95"/>
        <end position="114"/>
    </location>
</feature>
<evidence type="ECO:0000256" key="1">
    <source>
        <dbReference type="SAM" id="Phobius"/>
    </source>
</evidence>
<keyword evidence="1" id="KW-0472">Membrane</keyword>
<dbReference type="Proteomes" id="UP001595847">
    <property type="component" value="Unassembled WGS sequence"/>
</dbReference>
<accession>A0ABV8FQX5</accession>
<name>A0ABV8FQX5_9ACTN</name>
<sequence length="124" mass="13924">MGYRLIADIAMLLHFAFLIYVMFGGFLAWRRPVLFWPHLGFAAYALGIVTVGWTCPLTTLEDWARVRSGGGPLRGGFIDYYLTGVIYPADQVITARFVMAAVVAVSWAGALVLWRRRRARVKKA</sequence>
<dbReference type="EMBL" id="JBHSBH010000014">
    <property type="protein sequence ID" value="MFC3998571.1"/>
    <property type="molecule type" value="Genomic_DNA"/>
</dbReference>
<proteinExistence type="predicted"/>
<evidence type="ECO:0000313" key="2">
    <source>
        <dbReference type="EMBL" id="MFC3998571.1"/>
    </source>
</evidence>
<dbReference type="RefSeq" id="WP_378536530.1">
    <property type="nucleotide sequence ID" value="NZ_JBHSBH010000014.1"/>
</dbReference>
<feature type="transmembrane region" description="Helical" evidence="1">
    <location>
        <begin position="12"/>
        <end position="29"/>
    </location>
</feature>
<dbReference type="Pfam" id="PF10861">
    <property type="entry name" value="DUF2784"/>
    <property type="match status" value="1"/>
</dbReference>
<keyword evidence="1" id="KW-1133">Transmembrane helix</keyword>
<comment type="caution">
    <text evidence="2">The sequence shown here is derived from an EMBL/GenBank/DDBJ whole genome shotgun (WGS) entry which is preliminary data.</text>
</comment>